<evidence type="ECO:0000256" key="7">
    <source>
        <dbReference type="ARBA" id="ARBA00023157"/>
    </source>
</evidence>
<evidence type="ECO:0000256" key="6">
    <source>
        <dbReference type="ARBA" id="ARBA00023136"/>
    </source>
</evidence>
<dbReference type="OrthoDB" id="5062115at2759"/>
<evidence type="ECO:0000256" key="2">
    <source>
        <dbReference type="ARBA" id="ARBA00009657"/>
    </source>
</evidence>
<organism evidence="11 12">
    <name type="scientific">Mytilus coruscus</name>
    <name type="common">Sea mussel</name>
    <dbReference type="NCBI Taxonomy" id="42192"/>
    <lineage>
        <taxon>Eukaryota</taxon>
        <taxon>Metazoa</taxon>
        <taxon>Spiralia</taxon>
        <taxon>Lophotrochozoa</taxon>
        <taxon>Mollusca</taxon>
        <taxon>Bivalvia</taxon>
        <taxon>Autobranchia</taxon>
        <taxon>Pteriomorphia</taxon>
        <taxon>Mytilida</taxon>
        <taxon>Mytiloidea</taxon>
        <taxon>Mytilidae</taxon>
        <taxon>Mytilinae</taxon>
        <taxon>Mytilus</taxon>
    </lineage>
</organism>
<evidence type="ECO:0000256" key="8">
    <source>
        <dbReference type="SAM" id="Coils"/>
    </source>
</evidence>
<dbReference type="GO" id="GO:0016323">
    <property type="term" value="C:basolateral plasma membrane"/>
    <property type="evidence" value="ECO:0007669"/>
    <property type="project" value="TreeGrafter"/>
</dbReference>
<keyword evidence="7" id="KW-1015">Disulfide bond</keyword>
<accession>A0A6J8E3C4</accession>
<feature type="transmembrane region" description="Helical" evidence="9">
    <location>
        <begin position="162"/>
        <end position="181"/>
    </location>
</feature>
<feature type="coiled-coil region" evidence="8">
    <location>
        <begin position="60"/>
        <end position="89"/>
    </location>
</feature>
<keyword evidence="8" id="KW-0175">Coiled coil</keyword>
<dbReference type="InterPro" id="IPR004156">
    <property type="entry name" value="OATP"/>
</dbReference>
<dbReference type="Proteomes" id="UP000507470">
    <property type="component" value="Unassembled WGS sequence"/>
</dbReference>
<dbReference type="PROSITE" id="PS51465">
    <property type="entry name" value="KAZAL_2"/>
    <property type="match status" value="1"/>
</dbReference>
<gene>
    <name evidence="11" type="ORF">MCOR_46386</name>
</gene>
<dbReference type="InterPro" id="IPR002350">
    <property type="entry name" value="Kazal_dom"/>
</dbReference>
<dbReference type="EMBL" id="CACVKT020008141">
    <property type="protein sequence ID" value="CAC5413501.1"/>
    <property type="molecule type" value="Genomic_DNA"/>
</dbReference>
<keyword evidence="6 9" id="KW-0472">Membrane</keyword>
<feature type="transmembrane region" description="Helical" evidence="9">
    <location>
        <begin position="323"/>
        <end position="345"/>
    </location>
</feature>
<feature type="transmembrane region" description="Helical" evidence="9">
    <location>
        <begin position="193"/>
        <end position="214"/>
    </location>
</feature>
<evidence type="ECO:0000256" key="1">
    <source>
        <dbReference type="ARBA" id="ARBA00004651"/>
    </source>
</evidence>
<dbReference type="InterPro" id="IPR036259">
    <property type="entry name" value="MFS_trans_sf"/>
</dbReference>
<dbReference type="Pfam" id="PF03137">
    <property type="entry name" value="OATP"/>
    <property type="match status" value="2"/>
</dbReference>
<evidence type="ECO:0000259" key="10">
    <source>
        <dbReference type="PROSITE" id="PS51465"/>
    </source>
</evidence>
<comment type="similarity">
    <text evidence="2">Belongs to the organo anion transporter (TC 2.A.60) family.</text>
</comment>
<keyword evidence="3" id="KW-1003">Cell membrane</keyword>
<keyword evidence="12" id="KW-1185">Reference proteome</keyword>
<evidence type="ECO:0000256" key="5">
    <source>
        <dbReference type="ARBA" id="ARBA00022989"/>
    </source>
</evidence>
<dbReference type="InterPro" id="IPR036058">
    <property type="entry name" value="Kazal_dom_sf"/>
</dbReference>
<feature type="domain" description="Kazal-like" evidence="10">
    <location>
        <begin position="232"/>
        <end position="275"/>
    </location>
</feature>
<comment type="subcellular location">
    <subcellularLocation>
        <location evidence="1">Cell membrane</location>
        <topology evidence="1">Multi-pass membrane protein</topology>
    </subcellularLocation>
</comment>
<dbReference type="AlphaFoldDB" id="A0A6J8E3C4"/>
<dbReference type="GO" id="GO:0015347">
    <property type="term" value="F:sodium-independent organic anion transmembrane transporter activity"/>
    <property type="evidence" value="ECO:0007669"/>
    <property type="project" value="TreeGrafter"/>
</dbReference>
<evidence type="ECO:0000256" key="4">
    <source>
        <dbReference type="ARBA" id="ARBA00022692"/>
    </source>
</evidence>
<dbReference type="GO" id="GO:0043252">
    <property type="term" value="P:sodium-independent organic anion transport"/>
    <property type="evidence" value="ECO:0007669"/>
    <property type="project" value="TreeGrafter"/>
</dbReference>
<feature type="transmembrane region" description="Helical" evidence="9">
    <location>
        <begin position="123"/>
        <end position="142"/>
    </location>
</feature>
<reference evidence="11 12" key="1">
    <citation type="submission" date="2020-06" db="EMBL/GenBank/DDBJ databases">
        <authorList>
            <person name="Li R."/>
            <person name="Bekaert M."/>
        </authorList>
    </citation>
    <scope>NUCLEOTIDE SEQUENCE [LARGE SCALE GENOMIC DNA]</scope>
    <source>
        <strain evidence="12">wild</strain>
    </source>
</reference>
<evidence type="ECO:0000256" key="9">
    <source>
        <dbReference type="SAM" id="Phobius"/>
    </source>
</evidence>
<protein>
    <submittedName>
        <fullName evidence="11">SLCO3A</fullName>
    </submittedName>
</protein>
<evidence type="ECO:0000256" key="3">
    <source>
        <dbReference type="ARBA" id="ARBA00022475"/>
    </source>
</evidence>
<evidence type="ECO:0000313" key="12">
    <source>
        <dbReference type="Proteomes" id="UP000507470"/>
    </source>
</evidence>
<keyword evidence="4 9" id="KW-0812">Transmembrane</keyword>
<dbReference type="Gene3D" id="3.30.60.30">
    <property type="match status" value="1"/>
</dbReference>
<feature type="transmembrane region" description="Helical" evidence="9">
    <location>
        <begin position="277"/>
        <end position="303"/>
    </location>
</feature>
<dbReference type="PANTHER" id="PTHR11388:SF157">
    <property type="entry name" value="SOLUTE CARRIER ORGANIC ANION TRANSPORTER FAMILY MEMBER 2A1-LIKE"/>
    <property type="match status" value="1"/>
</dbReference>
<keyword evidence="5 9" id="KW-1133">Transmembrane helix</keyword>
<name>A0A6J8E3C4_MYTCO</name>
<evidence type="ECO:0000313" key="11">
    <source>
        <dbReference type="EMBL" id="CAC5413501.1"/>
    </source>
</evidence>
<dbReference type="SUPFAM" id="SSF103473">
    <property type="entry name" value="MFS general substrate transporter"/>
    <property type="match status" value="1"/>
</dbReference>
<dbReference type="Gene3D" id="1.20.1250.20">
    <property type="entry name" value="MFS general substrate transporter like domains"/>
    <property type="match status" value="1"/>
</dbReference>
<sequence>MENKPRFLNLAIDQSLKSLSVGLIGIGLGLQGASKSLRTPFLTQYLDEGNKDKTGFYLGILQKKKSKKKKRERKNKKEKEEENLVMKHEIQNGLKVEALKEASKIEIFQERAASYIRVLKSPVYLCLLAAFVLHISSVLGPIAFKSKYIVAQFGLPLWKANLIISAVTVATVAIGAFFGGYITKKFKLSPRMFIVVILILHAGQIFFHGGVIFVGCDQPRIIGSNMPHSIAINMTEDCHCDPKDYFPVCGSDGRNFHSPCYAGCKEVVRNGREAYTIFFRIIIAFIPAPIVFGKMIDTSCILWNSDSSRKGSCSLYNIAELRIGMFGTVLVYKAAALVFMLLALWKVWSIKDWEELRKKKTDHLKIDGDAETAVSAEHK</sequence>
<proteinExistence type="inferred from homology"/>
<dbReference type="PANTHER" id="PTHR11388">
    <property type="entry name" value="ORGANIC ANION TRANSPORTER"/>
    <property type="match status" value="1"/>
</dbReference>
<dbReference type="SUPFAM" id="SSF100895">
    <property type="entry name" value="Kazal-type serine protease inhibitors"/>
    <property type="match status" value="1"/>
</dbReference>